<dbReference type="EMBL" id="CP136924">
    <property type="protein sequence ID" value="WXA03225.1"/>
    <property type="molecule type" value="Genomic_DNA"/>
</dbReference>
<dbReference type="Proteomes" id="UP001368318">
    <property type="component" value="Chromosome"/>
</dbReference>
<organism evidence="3">
    <name type="scientific">Mangrovimonas cancribranchiae</name>
    <dbReference type="NCBI Taxonomy" id="3080055"/>
    <lineage>
        <taxon>Bacteria</taxon>
        <taxon>Pseudomonadati</taxon>
        <taxon>Bacteroidota</taxon>
        <taxon>Flavobacteriia</taxon>
        <taxon>Flavobacteriales</taxon>
        <taxon>Flavobacteriaceae</taxon>
        <taxon>Mangrovimonas</taxon>
    </lineage>
</organism>
<proteinExistence type="predicted"/>
<keyword evidence="1" id="KW-0175">Coiled coil</keyword>
<evidence type="ECO:0000313" key="2">
    <source>
        <dbReference type="EMBL" id="WXA03225.1"/>
    </source>
</evidence>
<evidence type="ECO:0000256" key="1">
    <source>
        <dbReference type="SAM" id="Coils"/>
    </source>
</evidence>
<evidence type="ECO:0000313" key="4">
    <source>
        <dbReference type="Proteomes" id="UP001368318"/>
    </source>
</evidence>
<accession>A0AAU6P9W4</accession>
<sequence>MKQRIFMYLFIFTLLFVVFQYVNSKKILEEYESKISTYEEKVSTLEQNLVENQEMIEQLQEQAFNMSQFSLEDSDAAMTYFEDQGYRISDLAPFIKDQLYETNFAERDNHPIVPYAPMTDGKMMIDAIRILNHKWIIANFSDGKYWGELLISYEITEEKELKFELIKSFLYPIQVPS</sequence>
<reference evidence="3 4" key="1">
    <citation type="submission" date="2023-10" db="EMBL/GenBank/DDBJ databases">
        <title>Culture-based analysis of two novel bacteria associated with mangrove crab gills.</title>
        <authorList>
            <person name="Yang X."/>
            <person name="Garuglieri E."/>
            <person name="Van Goethem M.W."/>
            <person name="Fusi M."/>
            <person name="Marasco R."/>
            <person name="Daffonchio D.G."/>
        </authorList>
    </citation>
    <scope>NUCLEOTIDE SEQUENCE</scope>
    <source>
        <strain evidence="3">UG2-1</strain>
        <strain evidence="2">UG2-2</strain>
        <strain evidence="4">UG2_2</strain>
    </source>
</reference>
<dbReference type="EMBL" id="CP136925">
    <property type="protein sequence ID" value="WXA14352.1"/>
    <property type="molecule type" value="Genomic_DNA"/>
</dbReference>
<dbReference type="KEGG" id="mcaa:R3L15_05600"/>
<evidence type="ECO:0000313" key="3">
    <source>
        <dbReference type="EMBL" id="WXA14352.1"/>
    </source>
</evidence>
<feature type="coiled-coil region" evidence="1">
    <location>
        <begin position="21"/>
        <end position="62"/>
    </location>
</feature>
<dbReference type="RefSeq" id="WP_338733762.1">
    <property type="nucleotide sequence ID" value="NZ_CP136924.1"/>
</dbReference>
<gene>
    <name evidence="3" type="ORF">R3L15_05600</name>
    <name evidence="2" type="ORF">R3L16_01800</name>
</gene>
<protein>
    <submittedName>
        <fullName evidence="3">Hydrolase</fullName>
    </submittedName>
</protein>
<dbReference type="AlphaFoldDB" id="A0AAU6P9W4"/>
<keyword evidence="4" id="KW-1185">Reference proteome</keyword>
<dbReference type="GO" id="GO:0016787">
    <property type="term" value="F:hydrolase activity"/>
    <property type="evidence" value="ECO:0007669"/>
    <property type="project" value="UniProtKB-KW"/>
</dbReference>
<keyword evidence="3" id="KW-0378">Hydrolase</keyword>
<name>A0AAU6P9W4_9FLAO</name>